<dbReference type="NCBIfam" id="TIGR01935">
    <property type="entry name" value="NOT-MenG"/>
    <property type="match status" value="1"/>
</dbReference>
<keyword evidence="9" id="KW-0460">Magnesium</keyword>
<dbReference type="GO" id="GO:0047443">
    <property type="term" value="F:4-hydroxy-4-methyl-2-oxoglutarate aldolase activity"/>
    <property type="evidence" value="ECO:0007669"/>
    <property type="project" value="UniProtKB-EC"/>
</dbReference>
<dbReference type="GO" id="GO:0008948">
    <property type="term" value="F:oxaloacetate decarboxylase activity"/>
    <property type="evidence" value="ECO:0007669"/>
    <property type="project" value="UniProtKB-EC"/>
</dbReference>
<keyword evidence="5 9" id="KW-0479">Metal-binding</keyword>
<comment type="catalytic activity">
    <reaction evidence="8 10">
        <text>oxaloacetate + H(+) = pyruvate + CO2</text>
        <dbReference type="Rhea" id="RHEA:15641"/>
        <dbReference type="ChEBI" id="CHEBI:15361"/>
        <dbReference type="ChEBI" id="CHEBI:15378"/>
        <dbReference type="ChEBI" id="CHEBI:16452"/>
        <dbReference type="ChEBI" id="CHEBI:16526"/>
        <dbReference type="EC" id="4.1.1.112"/>
    </reaction>
</comment>
<dbReference type="eggNOG" id="COG0684">
    <property type="taxonomic scope" value="Bacteria"/>
</dbReference>
<evidence type="ECO:0000256" key="6">
    <source>
        <dbReference type="ARBA" id="ARBA00023239"/>
    </source>
</evidence>
<dbReference type="OrthoDB" id="943692at2"/>
<comment type="subunit">
    <text evidence="4 10">Homotrimer.</text>
</comment>
<dbReference type="Proteomes" id="UP000005234">
    <property type="component" value="Chromosome"/>
</dbReference>
<evidence type="ECO:0000256" key="1">
    <source>
        <dbReference type="ARBA" id="ARBA00001342"/>
    </source>
</evidence>
<dbReference type="Gene3D" id="3.50.30.40">
    <property type="entry name" value="Ribonuclease E inhibitor RraA/RraA-like"/>
    <property type="match status" value="1"/>
</dbReference>
<evidence type="ECO:0000256" key="5">
    <source>
        <dbReference type="ARBA" id="ARBA00022723"/>
    </source>
</evidence>
<dbReference type="KEGG" id="fau:Fraau_2409"/>
<dbReference type="SUPFAM" id="SSF89562">
    <property type="entry name" value="RraA-like"/>
    <property type="match status" value="1"/>
</dbReference>
<dbReference type="EC" id="4.1.3.17" evidence="10"/>
<evidence type="ECO:0000256" key="10">
    <source>
        <dbReference type="RuleBase" id="RU004338"/>
    </source>
</evidence>
<dbReference type="GO" id="GO:0051252">
    <property type="term" value="P:regulation of RNA metabolic process"/>
    <property type="evidence" value="ECO:0007669"/>
    <property type="project" value="InterPro"/>
</dbReference>
<dbReference type="CDD" id="cd16841">
    <property type="entry name" value="RraA_family"/>
    <property type="match status" value="1"/>
</dbReference>
<dbReference type="InterPro" id="IPR005493">
    <property type="entry name" value="RraA/RraA-like"/>
</dbReference>
<feature type="binding site" evidence="9">
    <location>
        <position position="104"/>
    </location>
    <ligand>
        <name>Mg(2+)</name>
        <dbReference type="ChEBI" id="CHEBI:18420"/>
    </ligand>
</feature>
<feature type="binding site" evidence="9">
    <location>
        <begin position="81"/>
        <end position="84"/>
    </location>
    <ligand>
        <name>substrate</name>
    </ligand>
</feature>
<dbReference type="GO" id="GO:0046872">
    <property type="term" value="F:metal ion binding"/>
    <property type="evidence" value="ECO:0007669"/>
    <property type="project" value="UniProtKB-KW"/>
</dbReference>
<dbReference type="STRING" id="767434.Fraau_2409"/>
<dbReference type="Pfam" id="PF03737">
    <property type="entry name" value="RraA-like"/>
    <property type="match status" value="1"/>
</dbReference>
<comment type="similarity">
    <text evidence="3 10">Belongs to the class II aldolase/RraA-like family.</text>
</comment>
<dbReference type="HOGENOM" id="CLU_072626_4_0_6"/>
<dbReference type="InterPro" id="IPR036704">
    <property type="entry name" value="RraA/RraA-like_sf"/>
</dbReference>
<dbReference type="InterPro" id="IPR010203">
    <property type="entry name" value="RraA"/>
</dbReference>
<dbReference type="PANTHER" id="PTHR33254">
    <property type="entry name" value="4-HYDROXY-4-METHYL-2-OXOGLUTARATE ALDOLASE 3-RELATED"/>
    <property type="match status" value="1"/>
</dbReference>
<dbReference type="AlphaFoldDB" id="H8L697"/>
<sequence length="170" mass="18361">MHDYAICDLCDAHEDRLQQGRLQIVEPEYQIYGGRRHFSGPVFTLKVFEDNSLVRSLLEQPGLGRVLVVDGGASRRCALLGGNLAALAADNGWAGLLICGSVRDRQELDAAEVGIRALGLHPRKSTKRGLGGQGDVGTALHFSGVRIRCGDWLYADEDGILISDEPLPPA</sequence>
<evidence type="ECO:0000256" key="3">
    <source>
        <dbReference type="ARBA" id="ARBA00008621"/>
    </source>
</evidence>
<evidence type="ECO:0000256" key="9">
    <source>
        <dbReference type="PIRSR" id="PIRSR605493-1"/>
    </source>
</evidence>
<dbReference type="RefSeq" id="WP_014403777.1">
    <property type="nucleotide sequence ID" value="NC_017033.1"/>
</dbReference>
<dbReference type="GO" id="GO:0008428">
    <property type="term" value="F:ribonuclease inhibitor activity"/>
    <property type="evidence" value="ECO:0007669"/>
    <property type="project" value="InterPro"/>
</dbReference>
<name>H8L697_FRAAD</name>
<accession>H8L697</accession>
<evidence type="ECO:0000256" key="7">
    <source>
        <dbReference type="ARBA" id="ARBA00025046"/>
    </source>
</evidence>
<comment type="cofactor">
    <cofactor evidence="9">
        <name>Mg(2+)</name>
        <dbReference type="ChEBI" id="CHEBI:18420"/>
    </cofactor>
</comment>
<protein>
    <recommendedName>
        <fullName evidence="10">4-hydroxy-4-methyl-2-oxoglutarate aldolase</fullName>
        <shortName evidence="10">HMG aldolase</shortName>
        <ecNumber evidence="10">4.1.1.112</ecNumber>
        <ecNumber evidence="10">4.1.3.17</ecNumber>
    </recommendedName>
    <alternativeName>
        <fullName evidence="10">Oxaloacetate decarboxylase</fullName>
    </alternativeName>
</protein>
<comment type="cofactor">
    <cofactor evidence="2 10">
        <name>a divalent metal cation</name>
        <dbReference type="ChEBI" id="CHEBI:60240"/>
    </cofactor>
</comment>
<gene>
    <name evidence="11" type="ordered locus">Fraau_2409</name>
</gene>
<proteinExistence type="inferred from homology"/>
<dbReference type="EC" id="4.1.1.112" evidence="10"/>
<feature type="binding site" evidence="9">
    <location>
        <position position="103"/>
    </location>
    <ligand>
        <name>substrate</name>
    </ligand>
</feature>
<dbReference type="PANTHER" id="PTHR33254:SF4">
    <property type="entry name" value="4-HYDROXY-4-METHYL-2-OXOGLUTARATE ALDOLASE 3-RELATED"/>
    <property type="match status" value="1"/>
</dbReference>
<dbReference type="EMBL" id="CP003350">
    <property type="protein sequence ID" value="AFC86774.1"/>
    <property type="molecule type" value="Genomic_DNA"/>
</dbReference>
<comment type="catalytic activity">
    <reaction evidence="1 10">
        <text>4-hydroxy-4-methyl-2-oxoglutarate = 2 pyruvate</text>
        <dbReference type="Rhea" id="RHEA:22748"/>
        <dbReference type="ChEBI" id="CHEBI:15361"/>
        <dbReference type="ChEBI" id="CHEBI:58276"/>
        <dbReference type="EC" id="4.1.3.17"/>
    </reaction>
</comment>
<comment type="function">
    <text evidence="7 10">Catalyzes the aldol cleavage of 4-hydroxy-4-methyl-2-oxoglutarate (HMG) into 2 molecules of pyruvate. Also contains a secondary oxaloacetate (OAA) decarboxylase activity due to the common pyruvate enolate transition state formed following C-C bond cleavage in the retro-aldol and decarboxylation reactions.</text>
</comment>
<evidence type="ECO:0000256" key="2">
    <source>
        <dbReference type="ARBA" id="ARBA00001968"/>
    </source>
</evidence>
<evidence type="ECO:0000256" key="8">
    <source>
        <dbReference type="ARBA" id="ARBA00047973"/>
    </source>
</evidence>
<keyword evidence="6 10" id="KW-0456">Lyase</keyword>
<reference evidence="11" key="1">
    <citation type="submission" date="2012-02" db="EMBL/GenBank/DDBJ databases">
        <title>The complete genome of Frateuria aurantia DSM 6220.</title>
        <authorList>
            <consortium name="US DOE Joint Genome Institute (JGI-PGF)"/>
            <person name="Lucas S."/>
            <person name="Copeland A."/>
            <person name="Lapidus A."/>
            <person name="Glavina del Rio T."/>
            <person name="Dalin E."/>
            <person name="Tice H."/>
            <person name="Bruce D."/>
            <person name="Goodwin L."/>
            <person name="Pitluck S."/>
            <person name="Peters L."/>
            <person name="Ovchinnikova G."/>
            <person name="Teshima H."/>
            <person name="Kyrpides N."/>
            <person name="Mavromatis K."/>
            <person name="Ivanova N."/>
            <person name="Brettin T."/>
            <person name="Detter J.C."/>
            <person name="Han C."/>
            <person name="Larimer F."/>
            <person name="Land M."/>
            <person name="Hauser L."/>
            <person name="Markowitz V."/>
            <person name="Cheng J.-F."/>
            <person name="Hugenholtz P."/>
            <person name="Woyke T."/>
            <person name="Wu D."/>
            <person name="Brambilla E."/>
            <person name="Klenk H.-P."/>
            <person name="Eisen J.A."/>
        </authorList>
    </citation>
    <scope>NUCLEOTIDE SEQUENCE</scope>
    <source>
        <strain evidence="11">DSM 6220</strain>
    </source>
</reference>
<evidence type="ECO:0000313" key="12">
    <source>
        <dbReference type="Proteomes" id="UP000005234"/>
    </source>
</evidence>
<evidence type="ECO:0000256" key="4">
    <source>
        <dbReference type="ARBA" id="ARBA00011233"/>
    </source>
</evidence>
<dbReference type="NCBIfam" id="NF006875">
    <property type="entry name" value="PRK09372.1"/>
    <property type="match status" value="1"/>
</dbReference>
<organism evidence="11 12">
    <name type="scientific">Frateuria aurantia (strain ATCC 33424 / DSM 6220 / KCTC 2777 / LMG 1558 / NBRC 3245 / NCIMB 13370)</name>
    <name type="common">Acetobacter aurantius</name>
    <dbReference type="NCBI Taxonomy" id="767434"/>
    <lineage>
        <taxon>Bacteria</taxon>
        <taxon>Pseudomonadati</taxon>
        <taxon>Pseudomonadota</taxon>
        <taxon>Gammaproteobacteria</taxon>
        <taxon>Lysobacterales</taxon>
        <taxon>Rhodanobacteraceae</taxon>
        <taxon>Frateuria</taxon>
    </lineage>
</organism>
<keyword evidence="12" id="KW-1185">Reference proteome</keyword>
<evidence type="ECO:0000313" key="11">
    <source>
        <dbReference type="EMBL" id="AFC86774.1"/>
    </source>
</evidence>